<accession>A0AAD7TU97</accession>
<dbReference type="AlphaFoldDB" id="A0AAD7TU97"/>
<proteinExistence type="predicted"/>
<comment type="caution">
    <text evidence="2">The sequence shown here is derived from an EMBL/GenBank/DDBJ whole genome shotgun (WGS) entry which is preliminary data.</text>
</comment>
<dbReference type="EMBL" id="JAPEVG010000160">
    <property type="protein sequence ID" value="KAJ8475402.1"/>
    <property type="molecule type" value="Genomic_DNA"/>
</dbReference>
<gene>
    <name evidence="2" type="ORF">ONZ51_g6568</name>
</gene>
<organism evidence="2 3">
    <name type="scientific">Trametes cubensis</name>
    <dbReference type="NCBI Taxonomy" id="1111947"/>
    <lineage>
        <taxon>Eukaryota</taxon>
        <taxon>Fungi</taxon>
        <taxon>Dikarya</taxon>
        <taxon>Basidiomycota</taxon>
        <taxon>Agaricomycotina</taxon>
        <taxon>Agaricomycetes</taxon>
        <taxon>Polyporales</taxon>
        <taxon>Polyporaceae</taxon>
        <taxon>Trametes</taxon>
    </lineage>
</organism>
<name>A0AAD7TU97_9APHY</name>
<keyword evidence="3" id="KW-1185">Reference proteome</keyword>
<protein>
    <submittedName>
        <fullName evidence="2">Uncharacterized protein</fullName>
    </submittedName>
</protein>
<evidence type="ECO:0000256" key="1">
    <source>
        <dbReference type="SAM" id="MobiDB-lite"/>
    </source>
</evidence>
<evidence type="ECO:0000313" key="3">
    <source>
        <dbReference type="Proteomes" id="UP001215151"/>
    </source>
</evidence>
<evidence type="ECO:0000313" key="2">
    <source>
        <dbReference type="EMBL" id="KAJ8475402.1"/>
    </source>
</evidence>
<dbReference type="Proteomes" id="UP001215151">
    <property type="component" value="Unassembled WGS sequence"/>
</dbReference>
<reference evidence="2" key="1">
    <citation type="submission" date="2022-11" db="EMBL/GenBank/DDBJ databases">
        <title>Genome Sequence of Cubamyces cubensis.</title>
        <authorList>
            <person name="Buettner E."/>
        </authorList>
    </citation>
    <scope>NUCLEOTIDE SEQUENCE</scope>
    <source>
        <strain evidence="2">MPL-01</strain>
    </source>
</reference>
<feature type="region of interest" description="Disordered" evidence="1">
    <location>
        <begin position="93"/>
        <end position="123"/>
    </location>
</feature>
<sequence>MATQFPWGKLLLSTFGSTHNFFQPIVSRFLTIHARSSHGHRICDNERLLSSQATALEAQADTTPATVPTPEETYAAMAPDLRRKVDANRAARLARENATKQQETAQLNDPDAQKPIWADSSRS</sequence>